<comment type="similarity">
    <text evidence="1">To bacterial alkanal monooxygenase alpha and beta chains.</text>
</comment>
<dbReference type="AlphaFoldDB" id="A0A3S2TXL0"/>
<comment type="caution">
    <text evidence="3">The sequence shown here is derived from an EMBL/GenBank/DDBJ whole genome shotgun (WGS) entry which is preliminary data.</text>
</comment>
<evidence type="ECO:0000256" key="1">
    <source>
        <dbReference type="ARBA" id="ARBA00007789"/>
    </source>
</evidence>
<dbReference type="Proteomes" id="UP000288024">
    <property type="component" value="Unassembled WGS sequence"/>
</dbReference>
<dbReference type="FunFam" id="3.20.20.30:FF:000002">
    <property type="entry name" value="LLM class flavin-dependent oxidoreductase"/>
    <property type="match status" value="1"/>
</dbReference>
<feature type="domain" description="Luciferase-like" evidence="2">
    <location>
        <begin position="1"/>
        <end position="298"/>
    </location>
</feature>
<keyword evidence="4" id="KW-1185">Reference proteome</keyword>
<gene>
    <name evidence="3" type="ORF">EM808_10175</name>
</gene>
<dbReference type="EMBL" id="RZTZ01000003">
    <property type="protein sequence ID" value="RVT63627.1"/>
    <property type="molecule type" value="Genomic_DNA"/>
</dbReference>
<dbReference type="GO" id="GO:0005829">
    <property type="term" value="C:cytosol"/>
    <property type="evidence" value="ECO:0007669"/>
    <property type="project" value="TreeGrafter"/>
</dbReference>
<dbReference type="InterPro" id="IPR036661">
    <property type="entry name" value="Luciferase-like_sf"/>
</dbReference>
<dbReference type="InterPro" id="IPR019949">
    <property type="entry name" value="CmoO-like"/>
</dbReference>
<evidence type="ECO:0000259" key="2">
    <source>
        <dbReference type="Pfam" id="PF00296"/>
    </source>
</evidence>
<dbReference type="InterPro" id="IPR011251">
    <property type="entry name" value="Luciferase-like_dom"/>
</dbReference>
<sequence length="328" mass="36506">MKLSVLDQSVISSGSTAYTALKNTAALAQITEQLGYERFWVAEHHNANGIAGTSPEVLISHIAAKTKHIKVGSGGVLLPQYSPYKVAENFKVLEALYPNRIDLGIGRSPGGSPETRLALTDGLRKSLNEFPRQVQDLQKYIIGNDKGKNAVTAYPVHESLPEIWMLGVSHRGARLAAELGIAFTFGHFIAPLNGKRAMDYYYKHFQPSVYPNKPKANICIFVICAETTEKAEFLATSLDLWLLALGKGEANAEIISPDQASRKVLSQEDKKAIKENRRRMVIGTKELIREELSRLSKLYGTDEFMVLTNVYDFEDKVRSYKLLAEIDF</sequence>
<name>A0A3S2TXL0_9BACI</name>
<evidence type="ECO:0000313" key="3">
    <source>
        <dbReference type="EMBL" id="RVT63627.1"/>
    </source>
</evidence>
<dbReference type="RefSeq" id="WP_127738104.1">
    <property type="nucleotide sequence ID" value="NZ_JASPBW010000014.1"/>
</dbReference>
<reference evidence="3 4" key="1">
    <citation type="submission" date="2019-01" db="EMBL/GenBank/DDBJ databases">
        <title>Bacillus sp. M5HDSG1-1, whole genome shotgun sequence.</title>
        <authorList>
            <person name="Tuo L."/>
        </authorList>
    </citation>
    <scope>NUCLEOTIDE SEQUENCE [LARGE SCALE GENOMIC DNA]</scope>
    <source>
        <strain evidence="3 4">M5HDSG1-1</strain>
    </source>
</reference>
<dbReference type="NCBIfam" id="TIGR03558">
    <property type="entry name" value="oxido_grp_1"/>
    <property type="match status" value="1"/>
</dbReference>
<evidence type="ECO:0000313" key="4">
    <source>
        <dbReference type="Proteomes" id="UP000288024"/>
    </source>
</evidence>
<proteinExistence type="predicted"/>
<protein>
    <submittedName>
        <fullName evidence="3">LLM class flavin-dependent oxidoreductase</fullName>
    </submittedName>
</protein>
<dbReference type="SUPFAM" id="SSF51679">
    <property type="entry name" value="Bacterial luciferase-like"/>
    <property type="match status" value="1"/>
</dbReference>
<dbReference type="PANTHER" id="PTHR30137:SF19">
    <property type="entry name" value="LUCIFERASE-LIKE MONOOXYGENASE"/>
    <property type="match status" value="1"/>
</dbReference>
<dbReference type="PANTHER" id="PTHR30137">
    <property type="entry name" value="LUCIFERASE-LIKE MONOOXYGENASE"/>
    <property type="match status" value="1"/>
</dbReference>
<dbReference type="GO" id="GO:0016705">
    <property type="term" value="F:oxidoreductase activity, acting on paired donors, with incorporation or reduction of molecular oxygen"/>
    <property type="evidence" value="ECO:0007669"/>
    <property type="project" value="InterPro"/>
</dbReference>
<dbReference type="InterPro" id="IPR050766">
    <property type="entry name" value="Bact_Lucif_Oxidored"/>
</dbReference>
<dbReference type="GeneID" id="87619046"/>
<dbReference type="Gene3D" id="3.20.20.30">
    <property type="entry name" value="Luciferase-like domain"/>
    <property type="match status" value="1"/>
</dbReference>
<dbReference type="Pfam" id="PF00296">
    <property type="entry name" value="Bac_luciferase"/>
    <property type="match status" value="1"/>
</dbReference>
<organism evidence="3 4">
    <name type="scientific">Niallia taxi</name>
    <dbReference type="NCBI Taxonomy" id="2499688"/>
    <lineage>
        <taxon>Bacteria</taxon>
        <taxon>Bacillati</taxon>
        <taxon>Bacillota</taxon>
        <taxon>Bacilli</taxon>
        <taxon>Bacillales</taxon>
        <taxon>Bacillaceae</taxon>
        <taxon>Niallia</taxon>
    </lineage>
</organism>
<accession>A0A3S2TXL0</accession>